<keyword evidence="4 6" id="KW-0560">Oxidoreductase</keyword>
<dbReference type="GO" id="GO:0010133">
    <property type="term" value="P:L-proline catabolic process to L-glutamate"/>
    <property type="evidence" value="ECO:0007669"/>
    <property type="project" value="TreeGrafter"/>
</dbReference>
<evidence type="ECO:0000256" key="6">
    <source>
        <dbReference type="RuleBase" id="RU364054"/>
    </source>
</evidence>
<comment type="pathway">
    <text evidence="1">Amino-acid degradation; L-proline degradation into L-glutamate; L-glutamate from L-proline: step 1/2.</text>
</comment>
<dbReference type="Proteomes" id="UP000036681">
    <property type="component" value="Unplaced"/>
</dbReference>
<name>A0A9J2NYU9_ASCLU</name>
<dbReference type="PANTHER" id="PTHR13914:SF0">
    <property type="entry name" value="PROLINE DEHYDROGENASE 1, MITOCHONDRIAL"/>
    <property type="match status" value="1"/>
</dbReference>
<dbReference type="InterPro" id="IPR011992">
    <property type="entry name" value="EF-hand-dom_pair"/>
</dbReference>
<evidence type="ECO:0000256" key="1">
    <source>
        <dbReference type="ARBA" id="ARBA00004739"/>
    </source>
</evidence>
<evidence type="ECO:0000256" key="7">
    <source>
        <dbReference type="SAM" id="Phobius"/>
    </source>
</evidence>
<proteinExistence type="inferred from homology"/>
<dbReference type="GO" id="GO:0005509">
    <property type="term" value="F:calcium ion binding"/>
    <property type="evidence" value="ECO:0007669"/>
    <property type="project" value="InterPro"/>
</dbReference>
<dbReference type="GO" id="GO:0005739">
    <property type="term" value="C:mitochondrion"/>
    <property type="evidence" value="ECO:0007669"/>
    <property type="project" value="TreeGrafter"/>
</dbReference>
<evidence type="ECO:0000256" key="2">
    <source>
        <dbReference type="ARBA" id="ARBA00005869"/>
    </source>
</evidence>
<dbReference type="SUPFAM" id="SSF47473">
    <property type="entry name" value="EF-hand"/>
    <property type="match status" value="1"/>
</dbReference>
<dbReference type="PROSITE" id="PS00018">
    <property type="entry name" value="EF_HAND_1"/>
    <property type="match status" value="1"/>
</dbReference>
<evidence type="ECO:0000256" key="3">
    <source>
        <dbReference type="ARBA" id="ARBA00022837"/>
    </source>
</evidence>
<evidence type="ECO:0000313" key="9">
    <source>
        <dbReference type="Proteomes" id="UP000036681"/>
    </source>
</evidence>
<feature type="domain" description="EF-hand" evidence="8">
    <location>
        <begin position="327"/>
        <end position="362"/>
    </location>
</feature>
<protein>
    <recommendedName>
        <fullName evidence="6">Proline dehydrogenase</fullName>
        <ecNumber evidence="6">1.5.5.2</ecNumber>
    </recommendedName>
</protein>
<evidence type="ECO:0000313" key="10">
    <source>
        <dbReference type="WBParaSite" id="ALUE_0000273001-mRNA-1"/>
    </source>
</evidence>
<dbReference type="GO" id="GO:0004657">
    <property type="term" value="F:proline dehydrogenase activity"/>
    <property type="evidence" value="ECO:0007669"/>
    <property type="project" value="UniProtKB-EC"/>
</dbReference>
<feature type="transmembrane region" description="Helical" evidence="7">
    <location>
        <begin position="213"/>
        <end position="238"/>
    </location>
</feature>
<keyword evidence="5 6" id="KW-0642">Proline metabolism</keyword>
<dbReference type="InterPro" id="IPR002872">
    <property type="entry name" value="Proline_DH_dom"/>
</dbReference>
<evidence type="ECO:0000256" key="5">
    <source>
        <dbReference type="ARBA" id="ARBA00023062"/>
    </source>
</evidence>
<dbReference type="PANTHER" id="PTHR13914">
    <property type="entry name" value="PROLINE OXIDASE"/>
    <property type="match status" value="1"/>
</dbReference>
<dbReference type="SUPFAM" id="SSF51730">
    <property type="entry name" value="FAD-linked oxidoreductase"/>
    <property type="match status" value="1"/>
</dbReference>
<organism evidence="9 10">
    <name type="scientific">Ascaris lumbricoides</name>
    <name type="common">Giant roundworm</name>
    <dbReference type="NCBI Taxonomy" id="6252"/>
    <lineage>
        <taxon>Eukaryota</taxon>
        <taxon>Metazoa</taxon>
        <taxon>Ecdysozoa</taxon>
        <taxon>Nematoda</taxon>
        <taxon>Chromadorea</taxon>
        <taxon>Rhabditida</taxon>
        <taxon>Spirurina</taxon>
        <taxon>Ascaridomorpha</taxon>
        <taxon>Ascaridoidea</taxon>
        <taxon>Ascarididae</taxon>
        <taxon>Ascaris</taxon>
    </lineage>
</organism>
<evidence type="ECO:0000256" key="4">
    <source>
        <dbReference type="ARBA" id="ARBA00023002"/>
    </source>
</evidence>
<dbReference type="WBParaSite" id="ALUE_0000273001-mRNA-1">
    <property type="protein sequence ID" value="ALUE_0000273001-mRNA-1"/>
    <property type="gene ID" value="ALUE_0000273001"/>
</dbReference>
<keyword evidence="9" id="KW-1185">Reference proteome</keyword>
<dbReference type="InterPro" id="IPR029041">
    <property type="entry name" value="FAD-linked_oxidoreductase-like"/>
</dbReference>
<sequence>MDWSVASSARTVVWKPSMEAEKEIEECYGRLDLNFESGKEAFKEEMITPSVSFCDICCCFQSKTNYELFRALFVLHLCSYETLVKNNKAILKALRIPLGQNLFNKLLRATFFGQFVAGESREEVEPTVLKMQKFGVKSILDYSVEKDISQEEVQKKAFERMTDGGQIKSASLKQVVDAKTVAKTHRKYNVYKEFADRRQNVISARQGTQPMGLFILAVALFFLLVIVRIILMILTYFYDGEVECDRNCDIFCQSIDAVASATGGLGFCAIKVTALGRPALLLKASESIAQTQNFFKAITGSTWENLVLSKISEKDFLQKLQDYGIKTDSKMVQKWFRTVDFDEDGFVDFYDWTDLLDENIKLSELFQVYNIKTQKIEPLIVQLSDEEEQEFANMTDRVVRIVDYAISKGVRVMIDAEQTYFQPAISRLTMALMRRHNKERGWVFNTYQAYLKNCLRDVELDMHIARRGNFHFGCKLVRGAYMDQERKRAATVGYEDPINPNIEATAEMYNRVLTRIVEERDIRGPGQCSVMVASHNEESTRFAVQLMKDKCIAPSEKVICFAQLFGMCDQISFSLGQAGYSVYKYVPYGPIEGVLPYLSRRAQENGALLLKGKKVSWLNEGEETASELMRRICTGRWIYNAPNPANFTVQ</sequence>
<keyword evidence="6" id="KW-0285">Flavoprotein</keyword>
<comment type="function">
    <text evidence="6">Converts proline to delta-1-pyrroline-5-carboxylate.</text>
</comment>
<keyword evidence="7" id="KW-0472">Membrane</keyword>
<keyword evidence="7" id="KW-0812">Transmembrane</keyword>
<dbReference type="AlphaFoldDB" id="A0A9J2NYU9"/>
<keyword evidence="3" id="KW-0106">Calcium</keyword>
<dbReference type="GO" id="GO:0071949">
    <property type="term" value="F:FAD binding"/>
    <property type="evidence" value="ECO:0007669"/>
    <property type="project" value="TreeGrafter"/>
</dbReference>
<dbReference type="InterPro" id="IPR018247">
    <property type="entry name" value="EF_Hand_1_Ca_BS"/>
</dbReference>
<comment type="similarity">
    <text evidence="2 6">Belongs to the proline oxidase family.</text>
</comment>
<keyword evidence="6" id="KW-0274">FAD</keyword>
<evidence type="ECO:0000259" key="8">
    <source>
        <dbReference type="PROSITE" id="PS50222"/>
    </source>
</evidence>
<dbReference type="InterPro" id="IPR015659">
    <property type="entry name" value="Proline_oxidase"/>
</dbReference>
<comment type="catalytic activity">
    <reaction evidence="6">
        <text>L-proline + a quinone = (S)-1-pyrroline-5-carboxylate + a quinol + H(+)</text>
        <dbReference type="Rhea" id="RHEA:23784"/>
        <dbReference type="ChEBI" id="CHEBI:15378"/>
        <dbReference type="ChEBI" id="CHEBI:17388"/>
        <dbReference type="ChEBI" id="CHEBI:24646"/>
        <dbReference type="ChEBI" id="CHEBI:60039"/>
        <dbReference type="ChEBI" id="CHEBI:132124"/>
        <dbReference type="EC" id="1.5.5.2"/>
    </reaction>
</comment>
<dbReference type="InterPro" id="IPR002048">
    <property type="entry name" value="EF_hand_dom"/>
</dbReference>
<dbReference type="Pfam" id="PF01619">
    <property type="entry name" value="Pro_dh"/>
    <property type="match status" value="1"/>
</dbReference>
<reference evidence="10" key="1">
    <citation type="submission" date="2023-03" db="UniProtKB">
        <authorList>
            <consortium name="WormBaseParasite"/>
        </authorList>
    </citation>
    <scope>IDENTIFICATION</scope>
</reference>
<dbReference type="Gene3D" id="3.20.20.220">
    <property type="match status" value="2"/>
</dbReference>
<accession>A0A9J2NYU9</accession>
<keyword evidence="7" id="KW-1133">Transmembrane helix</keyword>
<dbReference type="EC" id="1.5.5.2" evidence="6"/>
<dbReference type="PROSITE" id="PS50222">
    <property type="entry name" value="EF_HAND_2"/>
    <property type="match status" value="1"/>
</dbReference>
<comment type="cofactor">
    <cofactor evidence="6">
        <name>FAD</name>
        <dbReference type="ChEBI" id="CHEBI:57692"/>
    </cofactor>
</comment>